<evidence type="ECO:0008006" key="3">
    <source>
        <dbReference type="Google" id="ProtNLM"/>
    </source>
</evidence>
<dbReference type="OrthoDB" id="5945798at2759"/>
<comment type="caution">
    <text evidence="1">The sequence shown here is derived from an EMBL/GenBank/DDBJ whole genome shotgun (WGS) entry which is preliminary data.</text>
</comment>
<keyword evidence="2" id="KW-1185">Reference proteome</keyword>
<dbReference type="Gene3D" id="2.170.270.10">
    <property type="entry name" value="SET domain"/>
    <property type="match status" value="1"/>
</dbReference>
<dbReference type="PANTHER" id="PTHR47111:SF1">
    <property type="entry name" value="SET AND MYND DOMAIN-CONTAINING PROTEIN 4"/>
    <property type="match status" value="1"/>
</dbReference>
<protein>
    <recommendedName>
        <fullName evidence="3">SET domain-containing protein</fullName>
    </recommendedName>
</protein>
<organism evidence="1 2">
    <name type="scientific">Pseudolycoriella hygida</name>
    <dbReference type="NCBI Taxonomy" id="35572"/>
    <lineage>
        <taxon>Eukaryota</taxon>
        <taxon>Metazoa</taxon>
        <taxon>Ecdysozoa</taxon>
        <taxon>Arthropoda</taxon>
        <taxon>Hexapoda</taxon>
        <taxon>Insecta</taxon>
        <taxon>Pterygota</taxon>
        <taxon>Neoptera</taxon>
        <taxon>Endopterygota</taxon>
        <taxon>Diptera</taxon>
        <taxon>Nematocera</taxon>
        <taxon>Sciaroidea</taxon>
        <taxon>Sciaridae</taxon>
        <taxon>Pseudolycoriella</taxon>
    </lineage>
</organism>
<dbReference type="InterPro" id="IPR046341">
    <property type="entry name" value="SET_dom_sf"/>
</dbReference>
<dbReference type="EMBL" id="WJQU01000002">
    <property type="protein sequence ID" value="KAJ6643470.1"/>
    <property type="molecule type" value="Genomic_DNA"/>
</dbReference>
<evidence type="ECO:0000313" key="2">
    <source>
        <dbReference type="Proteomes" id="UP001151699"/>
    </source>
</evidence>
<gene>
    <name evidence="1" type="ORF">Bhyg_08432</name>
</gene>
<reference evidence="1" key="1">
    <citation type="submission" date="2022-07" db="EMBL/GenBank/DDBJ databases">
        <authorList>
            <person name="Trinca V."/>
            <person name="Uliana J.V.C."/>
            <person name="Torres T.T."/>
            <person name="Ward R.J."/>
            <person name="Monesi N."/>
        </authorList>
    </citation>
    <scope>NUCLEOTIDE SEQUENCE</scope>
    <source>
        <strain evidence="1">HSMRA1968</strain>
        <tissue evidence="1">Whole embryos</tissue>
    </source>
</reference>
<proteinExistence type="predicted"/>
<name>A0A9Q0S4Y6_9DIPT</name>
<dbReference type="AlphaFoldDB" id="A0A9Q0S4Y6"/>
<dbReference type="PANTHER" id="PTHR47111">
    <property type="entry name" value="BCDNA.LD29892"/>
    <property type="match status" value="1"/>
</dbReference>
<dbReference type="Proteomes" id="UP001151699">
    <property type="component" value="Chromosome B"/>
</dbReference>
<sequence>MLNRRYPIAHQSKMLWKKEASGTSYADIFEEFNNTASAELVSAILAPLRKMMGVQRIHKSNKISTELREKGNEMFAKRKWRFAMECYSEICGRYDPDDDQHVQFIVRSIVLAVNAFTSYENLIEFVESATKEKNDKRVPHSTTDMKSKYRMFLKQNQWMTEEEEKQWFSIAYAVFIDICATIPTFDTKFDTKDKKRFLMHLCLMHTYIINCNLFQNKRKEGIYLLQGHFSHFCAHNLVRYFYENKSVCITSRRIKKGDQLFVTHNADLWDQPRDMRQSFYLERFGFQCECEKCENPSWPVSSKQIQSEQDFQFLSKEMKVLDNLDDFIEFKKCSMLEQKCLNILRKYQDSQWCTELDIVSHWLSEIHQVMY</sequence>
<accession>A0A9Q0S4Y6</accession>
<evidence type="ECO:0000313" key="1">
    <source>
        <dbReference type="EMBL" id="KAJ6643470.1"/>
    </source>
</evidence>
<dbReference type="SUPFAM" id="SSF82199">
    <property type="entry name" value="SET domain"/>
    <property type="match status" value="1"/>
</dbReference>